<dbReference type="InterPro" id="IPR020904">
    <property type="entry name" value="Sc_DH/Rdtase_CS"/>
</dbReference>
<dbReference type="InterPro" id="IPR052625">
    <property type="entry name" value="Chl_b_Red"/>
</dbReference>
<keyword evidence="2" id="KW-1133">Transmembrane helix</keyword>
<dbReference type="CDD" id="cd05233">
    <property type="entry name" value="SDR_c"/>
    <property type="match status" value="1"/>
</dbReference>
<dbReference type="Proteomes" id="UP000239899">
    <property type="component" value="Unassembled WGS sequence"/>
</dbReference>
<dbReference type="PANTHER" id="PTHR24314:SF21">
    <property type="entry name" value="CHLOROPHYLL(IDE) B REDUCTASE NYC1, CHLOROPLASTIC-RELATED"/>
    <property type="match status" value="1"/>
</dbReference>
<sequence>MRTARLTEPAGRGGALCLPASASWSGPRGSAAAGMAGRPAAMHVPRLVHAAAGGRRAPSDPLSRTPRRAAQLHHSSQQPVHLEGANNIVPAPQHAPLPTELGGQKVQPATSSHVASSGDAPAAHAAATQPADQAPPSTAGPGPAGTASTGSWTDGRTASQLAGLHRPAGLVVGSAWLLAFSLELAGVSGVTPAWLPVLAGGALGGLAATAHHAAVRHVWRMPARPLRVVITGGSCGIGKALAREFLKCGDVVVVTSRSEAGAERAAQHLREEVGPGVRVTGVACDVSDPASVERLVGEAAAVLGGGIDVWVNNAGYSGSFQSLVNQPAESIAQVVRTNLLGSLLATQAAMKHMAAQPGGGHIFNFEGAGSDGAPTPQYAAYGATKAAIAQLLRTLQTEASALPGAAQAPVRVHNLSPGMVLTDLLLEGATPRNKQVFNILCEHPETVAAFLVPRARSVVARGDRGAAIRYLTPARVLAKLLAAPLRAGRYFDSNGDPVYPPERQRILGERAKRTQRLQRAAARRGAPLRLAYSFAMAACFLMIAASGAVAGGP</sequence>
<evidence type="ECO:0000256" key="2">
    <source>
        <dbReference type="SAM" id="Phobius"/>
    </source>
</evidence>
<proteinExistence type="predicted"/>
<keyword evidence="2" id="KW-0812">Transmembrane</keyword>
<evidence type="ECO:0000256" key="1">
    <source>
        <dbReference type="SAM" id="MobiDB-lite"/>
    </source>
</evidence>
<feature type="compositionally biased region" description="Low complexity" evidence="1">
    <location>
        <begin position="115"/>
        <end position="151"/>
    </location>
</feature>
<dbReference type="Gene3D" id="3.40.50.720">
    <property type="entry name" value="NAD(P)-binding Rossmann-like Domain"/>
    <property type="match status" value="1"/>
</dbReference>
<keyword evidence="4" id="KW-1185">Reference proteome</keyword>
<dbReference type="InterPro" id="IPR036291">
    <property type="entry name" value="NAD(P)-bd_dom_sf"/>
</dbReference>
<dbReference type="InterPro" id="IPR002347">
    <property type="entry name" value="SDR_fam"/>
</dbReference>
<feature type="transmembrane region" description="Helical" evidence="2">
    <location>
        <begin position="530"/>
        <end position="550"/>
    </location>
</feature>
<dbReference type="PROSITE" id="PS00061">
    <property type="entry name" value="ADH_SHORT"/>
    <property type="match status" value="1"/>
</dbReference>
<accession>A0A2P6TSA3</accession>
<dbReference type="EMBL" id="LHPG02000007">
    <property type="protein sequence ID" value="PRW56950.1"/>
    <property type="molecule type" value="Genomic_DNA"/>
</dbReference>
<dbReference type="GO" id="GO:0034256">
    <property type="term" value="F:chlorophyll(ide) b reductase activity"/>
    <property type="evidence" value="ECO:0007669"/>
    <property type="project" value="TreeGrafter"/>
</dbReference>
<evidence type="ECO:0000313" key="4">
    <source>
        <dbReference type="Proteomes" id="UP000239899"/>
    </source>
</evidence>
<feature type="region of interest" description="Disordered" evidence="1">
    <location>
        <begin position="52"/>
        <end position="154"/>
    </location>
</feature>
<reference evidence="3 4" key="1">
    <citation type="journal article" date="2018" name="Plant J.">
        <title>Genome sequences of Chlorella sorokiniana UTEX 1602 and Micractinium conductrix SAG 241.80: implications to maltose excretion by a green alga.</title>
        <authorList>
            <person name="Arriola M.B."/>
            <person name="Velmurugan N."/>
            <person name="Zhang Y."/>
            <person name="Plunkett M.H."/>
            <person name="Hondzo H."/>
            <person name="Barney B.M."/>
        </authorList>
    </citation>
    <scope>NUCLEOTIDE SEQUENCE [LARGE SCALE GENOMIC DNA]</scope>
    <source>
        <strain evidence="4">UTEX 1602</strain>
    </source>
</reference>
<comment type="caution">
    <text evidence="3">The sequence shown here is derived from an EMBL/GenBank/DDBJ whole genome shotgun (WGS) entry which is preliminary data.</text>
</comment>
<dbReference type="Pfam" id="PF00106">
    <property type="entry name" value="adh_short"/>
    <property type="match status" value="1"/>
</dbReference>
<keyword evidence="2" id="KW-0472">Membrane</keyword>
<protein>
    <submittedName>
        <fullName evidence="3">Chlorophyll(Ide) b reductase chloroplastic isoform A</fullName>
    </submittedName>
</protein>
<dbReference type="GO" id="GO:0015996">
    <property type="term" value="P:chlorophyll catabolic process"/>
    <property type="evidence" value="ECO:0007669"/>
    <property type="project" value="TreeGrafter"/>
</dbReference>
<dbReference type="PRINTS" id="PR00081">
    <property type="entry name" value="GDHRDH"/>
</dbReference>
<evidence type="ECO:0000313" key="3">
    <source>
        <dbReference type="EMBL" id="PRW56950.1"/>
    </source>
</evidence>
<dbReference type="PANTHER" id="PTHR24314">
    <property type="entry name" value="NON-SPECIFIC LIPID TRANSFER PROTEIN-RELATED"/>
    <property type="match status" value="1"/>
</dbReference>
<gene>
    <name evidence="3" type="ORF">C2E21_4293</name>
</gene>
<dbReference type="GO" id="GO:0010304">
    <property type="term" value="P:PSII associated light-harvesting complex II catabolic process"/>
    <property type="evidence" value="ECO:0007669"/>
    <property type="project" value="TreeGrafter"/>
</dbReference>
<dbReference type="OrthoDB" id="3592703at2759"/>
<dbReference type="SUPFAM" id="SSF51735">
    <property type="entry name" value="NAD(P)-binding Rossmann-fold domains"/>
    <property type="match status" value="1"/>
</dbReference>
<name>A0A2P6TSA3_CHLSO</name>
<dbReference type="AlphaFoldDB" id="A0A2P6TSA3"/>
<organism evidence="3 4">
    <name type="scientific">Chlorella sorokiniana</name>
    <name type="common">Freshwater green alga</name>
    <dbReference type="NCBI Taxonomy" id="3076"/>
    <lineage>
        <taxon>Eukaryota</taxon>
        <taxon>Viridiplantae</taxon>
        <taxon>Chlorophyta</taxon>
        <taxon>core chlorophytes</taxon>
        <taxon>Trebouxiophyceae</taxon>
        <taxon>Chlorellales</taxon>
        <taxon>Chlorellaceae</taxon>
        <taxon>Chlorella clade</taxon>
        <taxon>Chlorella</taxon>
    </lineage>
</organism>